<protein>
    <submittedName>
        <fullName evidence="2">Uncharacterized protein</fullName>
    </submittedName>
</protein>
<gene>
    <name evidence="2" type="ORF">HDK90DRAFT_494086</name>
</gene>
<evidence type="ECO:0000256" key="1">
    <source>
        <dbReference type="SAM" id="MobiDB-lite"/>
    </source>
</evidence>
<feature type="compositionally biased region" description="Polar residues" evidence="1">
    <location>
        <begin position="105"/>
        <end position="121"/>
    </location>
</feature>
<name>A0ABR1YDP5_9PEZI</name>
<keyword evidence="3" id="KW-1185">Reference proteome</keyword>
<evidence type="ECO:0000313" key="3">
    <source>
        <dbReference type="Proteomes" id="UP001492380"/>
    </source>
</evidence>
<dbReference type="EMBL" id="JBBWRZ010000010">
    <property type="protein sequence ID" value="KAK8227087.1"/>
    <property type="molecule type" value="Genomic_DNA"/>
</dbReference>
<accession>A0ABR1YDP5</accession>
<dbReference type="Proteomes" id="UP001492380">
    <property type="component" value="Unassembled WGS sequence"/>
</dbReference>
<reference evidence="2 3" key="1">
    <citation type="submission" date="2024-04" db="EMBL/GenBank/DDBJ databases">
        <title>Phyllosticta paracitricarpa is synonymous to the EU quarantine fungus P. citricarpa based on phylogenomic analyses.</title>
        <authorList>
            <consortium name="Lawrence Berkeley National Laboratory"/>
            <person name="Van Ingen-Buijs V.A."/>
            <person name="Van Westerhoven A.C."/>
            <person name="Haridas S."/>
            <person name="Skiadas P."/>
            <person name="Martin F."/>
            <person name="Groenewald J.Z."/>
            <person name="Crous P.W."/>
            <person name="Seidl M.F."/>
        </authorList>
    </citation>
    <scope>NUCLEOTIDE SEQUENCE [LARGE SCALE GENOMIC DNA]</scope>
    <source>
        <strain evidence="2 3">CBS 123374</strain>
    </source>
</reference>
<evidence type="ECO:0000313" key="2">
    <source>
        <dbReference type="EMBL" id="KAK8227087.1"/>
    </source>
</evidence>
<organism evidence="2 3">
    <name type="scientific">Phyllosticta capitalensis</name>
    <dbReference type="NCBI Taxonomy" id="121624"/>
    <lineage>
        <taxon>Eukaryota</taxon>
        <taxon>Fungi</taxon>
        <taxon>Dikarya</taxon>
        <taxon>Ascomycota</taxon>
        <taxon>Pezizomycotina</taxon>
        <taxon>Dothideomycetes</taxon>
        <taxon>Dothideomycetes incertae sedis</taxon>
        <taxon>Botryosphaeriales</taxon>
        <taxon>Phyllostictaceae</taxon>
        <taxon>Phyllosticta</taxon>
    </lineage>
</organism>
<comment type="caution">
    <text evidence="2">The sequence shown here is derived from an EMBL/GenBank/DDBJ whole genome shotgun (WGS) entry which is preliminary data.</text>
</comment>
<proteinExistence type="predicted"/>
<feature type="region of interest" description="Disordered" evidence="1">
    <location>
        <begin position="90"/>
        <end position="121"/>
    </location>
</feature>
<sequence length="247" mass="24950">MSSSSSSASSSSTPTPALNELMDAARTGSNYRVATLDGSLFLLVPRTHSATDEGGVIATSSNAQVPFILEHSTTVNGDLANIRHEDAVRHQGTATPASIAARSLSGPTTEGSMSGFNTREKGATSSNMTVVCAARISDLDMSLTVLQAADGGVNTTYDRGDPSVGALALLPTADERGNLNASVCPLAAQTVVSMATGQPLLLHFVSDASVNITSTGFTATVGATGSTASTVGGAPAPVMVSQYLLQS</sequence>